<dbReference type="AlphaFoldDB" id="A0A9X1I071"/>
<dbReference type="EMBL" id="JAJAPW010000004">
    <property type="protein sequence ID" value="MCB4799388.1"/>
    <property type="molecule type" value="Genomic_DNA"/>
</dbReference>
<dbReference type="InterPro" id="IPR024524">
    <property type="entry name" value="DUF3800"/>
</dbReference>
<gene>
    <name evidence="1" type="ORF">LG649_11055</name>
</gene>
<dbReference type="Pfam" id="PF12686">
    <property type="entry name" value="DUF3800"/>
    <property type="match status" value="1"/>
</dbReference>
<dbReference type="Proteomes" id="UP001139199">
    <property type="component" value="Unassembled WGS sequence"/>
</dbReference>
<keyword evidence="2" id="KW-1185">Reference proteome</keyword>
<accession>A0A9X1I071</accession>
<proteinExistence type="predicted"/>
<sequence>MNIYFDEAGNTGQNLLDENQPVYVLVSHNFSIEEAEAILSPIKTNSSEVHFKNLKKYPKYQKPIKEILNNPLIKYERIKIAYYNKKYALCAHLVDQLVETTFYNLGLEYYENGLNIMYAQSLYLQAHLFESKFEYTELLERFQKMIRNKDFESIDSFYLKAEEIFNHIKKESEKNFFFPILKSKDFIEDILTSINKFSIDLALPSLTILSDVWYKNENVSIKIIHDDSKQVEFWKDYIIFMAKDISKKKVDVGFDDRKMTFPLQIDSIEMVDSKNHIQIQLSDLIGSSFAYYAKNILLEQNEKDTLSKIISDSTLAKMNVHPLQPDLSFFEKDFEKGENDINPLDFLAEKSLDNKDKFNDSYPK</sequence>
<evidence type="ECO:0000313" key="1">
    <source>
        <dbReference type="EMBL" id="MCB4799388.1"/>
    </source>
</evidence>
<protein>
    <submittedName>
        <fullName evidence="1">DUF3800 domain-containing protein</fullName>
    </submittedName>
</protein>
<name>A0A9X1I071_9FLAO</name>
<comment type="caution">
    <text evidence="1">The sequence shown here is derived from an EMBL/GenBank/DDBJ whole genome shotgun (WGS) entry which is preliminary data.</text>
</comment>
<dbReference type="RefSeq" id="WP_226543876.1">
    <property type="nucleotide sequence ID" value="NZ_JAJAPW010000004.1"/>
</dbReference>
<organism evidence="1 2">
    <name type="scientific">Neotamlana laminarinivorans</name>
    <dbReference type="NCBI Taxonomy" id="2883124"/>
    <lineage>
        <taxon>Bacteria</taxon>
        <taxon>Pseudomonadati</taxon>
        <taxon>Bacteroidota</taxon>
        <taxon>Flavobacteriia</taxon>
        <taxon>Flavobacteriales</taxon>
        <taxon>Flavobacteriaceae</taxon>
        <taxon>Neotamlana</taxon>
    </lineage>
</organism>
<evidence type="ECO:0000313" key="2">
    <source>
        <dbReference type="Proteomes" id="UP001139199"/>
    </source>
</evidence>
<reference evidence="1" key="1">
    <citation type="submission" date="2021-10" db="EMBL/GenBank/DDBJ databases">
        <title>Tamlana sargassums sp. nov., and Tamlana laminarinivorans sp. nov., two new bacteria isolated from the brown alga.</title>
        <authorList>
            <person name="Li J."/>
        </authorList>
    </citation>
    <scope>NUCLEOTIDE SEQUENCE</scope>
    <source>
        <strain evidence="1">PT2-4</strain>
    </source>
</reference>